<evidence type="ECO:0008006" key="5">
    <source>
        <dbReference type="Google" id="ProtNLM"/>
    </source>
</evidence>
<keyword evidence="2" id="KW-0732">Signal</keyword>
<dbReference type="EMBL" id="JANFAV010000001">
    <property type="protein sequence ID" value="MCW6533199.1"/>
    <property type="molecule type" value="Genomic_DNA"/>
</dbReference>
<accession>A0AA41ZAA0</accession>
<comment type="caution">
    <text evidence="3">The sequence shown here is derived from an EMBL/GenBank/DDBJ whole genome shotgun (WGS) entry which is preliminary data.</text>
</comment>
<evidence type="ECO:0000256" key="2">
    <source>
        <dbReference type="SAM" id="SignalP"/>
    </source>
</evidence>
<evidence type="ECO:0000313" key="4">
    <source>
        <dbReference type="Proteomes" id="UP001165565"/>
    </source>
</evidence>
<evidence type="ECO:0000256" key="1">
    <source>
        <dbReference type="SAM" id="MobiDB-lite"/>
    </source>
</evidence>
<feature type="chain" id="PRO_5041442223" description="DUF1311 domain-containing protein" evidence="2">
    <location>
        <begin position="22"/>
        <end position="150"/>
    </location>
</feature>
<dbReference type="RefSeq" id="WP_265267248.1">
    <property type="nucleotide sequence ID" value="NZ_JANFAV010000001.1"/>
</dbReference>
<gene>
    <name evidence="3" type="ORF">NEE01_00225</name>
</gene>
<dbReference type="AlphaFoldDB" id="A0AA41ZAA0"/>
<sequence>MRILPMLIAGAMLAGAAPVIAQDTQSQDPNAPHTPLPYDRGYDKDSPRTEAIDAQSRPAVQAANRAALAGTAAQSAVHEADSAQYQADLAAYRQAMIAHHREVVRDRIRYAQQERAYADAMADWRLQVIACKQGKTAACNAPTPNPEDYR</sequence>
<evidence type="ECO:0000313" key="3">
    <source>
        <dbReference type="EMBL" id="MCW6533199.1"/>
    </source>
</evidence>
<name>A0AA41ZAA0_9SPHN</name>
<keyword evidence="4" id="KW-1185">Reference proteome</keyword>
<feature type="compositionally biased region" description="Basic and acidic residues" evidence="1">
    <location>
        <begin position="40"/>
        <end position="49"/>
    </location>
</feature>
<dbReference type="Proteomes" id="UP001165565">
    <property type="component" value="Unassembled WGS sequence"/>
</dbReference>
<organism evidence="3 4">
    <name type="scientific">Sphingomonas lycopersici</name>
    <dbReference type="NCBI Taxonomy" id="2951807"/>
    <lineage>
        <taxon>Bacteria</taxon>
        <taxon>Pseudomonadati</taxon>
        <taxon>Pseudomonadota</taxon>
        <taxon>Alphaproteobacteria</taxon>
        <taxon>Sphingomonadales</taxon>
        <taxon>Sphingomonadaceae</taxon>
        <taxon>Sphingomonas</taxon>
    </lineage>
</organism>
<proteinExistence type="predicted"/>
<feature type="region of interest" description="Disordered" evidence="1">
    <location>
        <begin position="23"/>
        <end position="49"/>
    </location>
</feature>
<protein>
    <recommendedName>
        <fullName evidence="5">DUF1311 domain-containing protein</fullName>
    </recommendedName>
</protein>
<feature type="signal peptide" evidence="2">
    <location>
        <begin position="1"/>
        <end position="21"/>
    </location>
</feature>
<reference evidence="3" key="1">
    <citation type="submission" date="2022-06" db="EMBL/GenBank/DDBJ databases">
        <title>Sphingomonas sp. nov. isolated from rhizosphere soil of tomato.</title>
        <authorList>
            <person name="Dong H."/>
            <person name="Gao R."/>
        </authorList>
    </citation>
    <scope>NUCLEOTIDE SEQUENCE</scope>
    <source>
        <strain evidence="3">MMSM24</strain>
    </source>
</reference>